<evidence type="ECO:0000313" key="3">
    <source>
        <dbReference type="Proteomes" id="UP000184188"/>
    </source>
</evidence>
<evidence type="ECO:0000256" key="1">
    <source>
        <dbReference type="SAM" id="Coils"/>
    </source>
</evidence>
<dbReference type="VEuPathDB" id="FungiDB:ASPZODRAFT_125409"/>
<dbReference type="OrthoDB" id="5414143at2759"/>
<name>A0A1L9S5J1_9EURO</name>
<organism evidence="2 3">
    <name type="scientific">Penicilliopsis zonata CBS 506.65</name>
    <dbReference type="NCBI Taxonomy" id="1073090"/>
    <lineage>
        <taxon>Eukaryota</taxon>
        <taxon>Fungi</taxon>
        <taxon>Dikarya</taxon>
        <taxon>Ascomycota</taxon>
        <taxon>Pezizomycotina</taxon>
        <taxon>Eurotiomycetes</taxon>
        <taxon>Eurotiomycetidae</taxon>
        <taxon>Eurotiales</taxon>
        <taxon>Aspergillaceae</taxon>
        <taxon>Penicilliopsis</taxon>
    </lineage>
</organism>
<evidence type="ECO:0000313" key="2">
    <source>
        <dbReference type="EMBL" id="OJJ42436.1"/>
    </source>
</evidence>
<keyword evidence="1" id="KW-0175">Coiled coil</keyword>
<dbReference type="RefSeq" id="XP_022576946.1">
    <property type="nucleotide sequence ID" value="XM_022721427.1"/>
</dbReference>
<keyword evidence="3" id="KW-1185">Reference proteome</keyword>
<reference evidence="3" key="1">
    <citation type="journal article" date="2017" name="Genome Biol.">
        <title>Comparative genomics reveals high biological diversity and specific adaptations in the industrially and medically important fungal genus Aspergillus.</title>
        <authorList>
            <person name="de Vries R.P."/>
            <person name="Riley R."/>
            <person name="Wiebenga A."/>
            <person name="Aguilar-Osorio G."/>
            <person name="Amillis S."/>
            <person name="Uchima C.A."/>
            <person name="Anderluh G."/>
            <person name="Asadollahi M."/>
            <person name="Askin M."/>
            <person name="Barry K."/>
            <person name="Battaglia E."/>
            <person name="Bayram O."/>
            <person name="Benocci T."/>
            <person name="Braus-Stromeyer S.A."/>
            <person name="Caldana C."/>
            <person name="Canovas D."/>
            <person name="Cerqueira G.C."/>
            <person name="Chen F."/>
            <person name="Chen W."/>
            <person name="Choi C."/>
            <person name="Clum A."/>
            <person name="Dos Santos R.A."/>
            <person name="Damasio A.R."/>
            <person name="Diallinas G."/>
            <person name="Emri T."/>
            <person name="Fekete E."/>
            <person name="Flipphi M."/>
            <person name="Freyberg S."/>
            <person name="Gallo A."/>
            <person name="Gournas C."/>
            <person name="Habgood R."/>
            <person name="Hainaut M."/>
            <person name="Harispe M.L."/>
            <person name="Henrissat B."/>
            <person name="Hilden K.S."/>
            <person name="Hope R."/>
            <person name="Hossain A."/>
            <person name="Karabika E."/>
            <person name="Karaffa L."/>
            <person name="Karanyi Z."/>
            <person name="Krasevec N."/>
            <person name="Kuo A."/>
            <person name="Kusch H."/>
            <person name="LaButti K."/>
            <person name="Lagendijk E.L."/>
            <person name="Lapidus A."/>
            <person name="Levasseur A."/>
            <person name="Lindquist E."/>
            <person name="Lipzen A."/>
            <person name="Logrieco A.F."/>
            <person name="MacCabe A."/>
            <person name="Maekelae M.R."/>
            <person name="Malavazi I."/>
            <person name="Melin P."/>
            <person name="Meyer V."/>
            <person name="Mielnichuk N."/>
            <person name="Miskei M."/>
            <person name="Molnar A.P."/>
            <person name="Mule G."/>
            <person name="Ngan C.Y."/>
            <person name="Orejas M."/>
            <person name="Orosz E."/>
            <person name="Ouedraogo J.P."/>
            <person name="Overkamp K.M."/>
            <person name="Park H.-S."/>
            <person name="Perrone G."/>
            <person name="Piumi F."/>
            <person name="Punt P.J."/>
            <person name="Ram A.F."/>
            <person name="Ramon A."/>
            <person name="Rauscher S."/>
            <person name="Record E."/>
            <person name="Riano-Pachon D.M."/>
            <person name="Robert V."/>
            <person name="Roehrig J."/>
            <person name="Ruller R."/>
            <person name="Salamov A."/>
            <person name="Salih N.S."/>
            <person name="Samson R.A."/>
            <person name="Sandor E."/>
            <person name="Sanguinetti M."/>
            <person name="Schuetze T."/>
            <person name="Sepcic K."/>
            <person name="Shelest E."/>
            <person name="Sherlock G."/>
            <person name="Sophianopoulou V."/>
            <person name="Squina F.M."/>
            <person name="Sun H."/>
            <person name="Susca A."/>
            <person name="Todd R.B."/>
            <person name="Tsang A."/>
            <person name="Unkles S.E."/>
            <person name="van de Wiele N."/>
            <person name="van Rossen-Uffink D."/>
            <person name="Oliveira J.V."/>
            <person name="Vesth T.C."/>
            <person name="Visser J."/>
            <person name="Yu J.-H."/>
            <person name="Zhou M."/>
            <person name="Andersen M.R."/>
            <person name="Archer D.B."/>
            <person name="Baker S.E."/>
            <person name="Benoit I."/>
            <person name="Brakhage A.A."/>
            <person name="Braus G.H."/>
            <person name="Fischer R."/>
            <person name="Frisvad J.C."/>
            <person name="Goldman G.H."/>
            <person name="Houbraken J."/>
            <person name="Oakley B."/>
            <person name="Pocsi I."/>
            <person name="Scazzocchio C."/>
            <person name="Seiboth B."/>
            <person name="vanKuyk P.A."/>
            <person name="Wortman J."/>
            <person name="Dyer P.S."/>
            <person name="Grigoriev I.V."/>
        </authorList>
    </citation>
    <scope>NUCLEOTIDE SEQUENCE [LARGE SCALE GENOMIC DNA]</scope>
    <source>
        <strain evidence="3">CBS 506.65</strain>
    </source>
</reference>
<protein>
    <submittedName>
        <fullName evidence="2">Uncharacterized protein</fullName>
    </submittedName>
</protein>
<dbReference type="Proteomes" id="UP000184188">
    <property type="component" value="Unassembled WGS sequence"/>
</dbReference>
<accession>A0A1L9S5J1</accession>
<feature type="coiled-coil region" evidence="1">
    <location>
        <begin position="321"/>
        <end position="348"/>
    </location>
</feature>
<sequence length="611" mass="67611">MALTMSVEKYLDSSDPYRSTNLPNFWPYPLKLEPSVDLQQNLLPFGDEIRAILHSHGFANDIPFIPYLATKPHYPDGDIPVALLRIILQAADNMPQDFGPAKDELAKLLKHLDMYVEIVNVDRCLNPSLFPLSPSEPLIVAFELAKESLIEELHRALGLKWNLLCPFNVGRSKDKACPAIVVNVDPLTEANWFSLVIHIKSILASFLHQNQQFAVEFFPGHLEPLQGISLADQMDPEGVPKMGTSIGVRGDANAGTHGGYFTLTDDMTVRKGFLTNYHVISLSESRGDPNPCFKQGLGQFCCSERTIEIESPAVMDRNATLADIASRISTLEKDIVELSSEIRQREEIGGRPPTNLKTMVNRYQAMVHDLQIQRQRGNNMPHIMGKVTDASGKAIRRKRIMDWAFVELTDTSIDQFFGPNLMFEVPTNQQPWKYDLKLGPVIAGMPLTDFGSLEEGGVYYKLGRTTGITGGICHGALACCHWKGGPSFLSKNNDHNDRETCLSSVVTEEFMIINYTSHCQRHYTQSSFAESGDSGSLIINHHSLVCGLLHAGIMNYTGPPGHGAFYATAGLVTDINDISKSIMLRTVCKDRDGQITSSPALLGLPQPSESK</sequence>
<proteinExistence type="predicted"/>
<gene>
    <name evidence="2" type="ORF">ASPZODRAFT_125409</name>
</gene>
<dbReference type="GeneID" id="34607892"/>
<dbReference type="AlphaFoldDB" id="A0A1L9S5J1"/>
<dbReference type="EMBL" id="KV878359">
    <property type="protein sequence ID" value="OJJ42436.1"/>
    <property type="molecule type" value="Genomic_DNA"/>
</dbReference>